<accession>A0A4U9VX82</accession>
<proteinExistence type="predicted"/>
<name>A0A4U9VX82_SERFO</name>
<reference evidence="1" key="1">
    <citation type="submission" date="2019-05" db="EMBL/GenBank/DDBJ databases">
        <authorList>
            <consortium name="Pathogen Informatics"/>
        </authorList>
    </citation>
    <scope>NUCLEOTIDE SEQUENCE [LARGE SCALE GENOMIC DNA]</scope>
    <source>
        <strain evidence="1">NCTC12965</strain>
    </source>
</reference>
<organism evidence="1">
    <name type="scientific">Serratia fonticola</name>
    <dbReference type="NCBI Taxonomy" id="47917"/>
    <lineage>
        <taxon>Bacteria</taxon>
        <taxon>Pseudomonadati</taxon>
        <taxon>Pseudomonadota</taxon>
        <taxon>Gammaproteobacteria</taxon>
        <taxon>Enterobacterales</taxon>
        <taxon>Yersiniaceae</taxon>
        <taxon>Serratia</taxon>
    </lineage>
</organism>
<gene>
    <name evidence="1" type="ORF">NCTC12965_05648</name>
</gene>
<dbReference type="EMBL" id="CABEEZ010000118">
    <property type="protein sequence ID" value="VTR48351.1"/>
    <property type="molecule type" value="Genomic_DNA"/>
</dbReference>
<evidence type="ECO:0000313" key="1">
    <source>
        <dbReference type="EMBL" id="VTR48351.1"/>
    </source>
</evidence>
<protein>
    <submittedName>
        <fullName evidence="1">Uncharacterized protein</fullName>
    </submittedName>
</protein>
<dbReference type="AlphaFoldDB" id="A0A4U9VX82"/>
<sequence length="90" mass="9935">MTDYPFKLDLTTPADPKFNHDFAQAMGQVPIASGLVDSLRAGYRNGELQISAERTAGWQQPELFFDTLAGADLASQRSAVMARVCKREFP</sequence>